<dbReference type="EMBL" id="JAUDDW010000024">
    <property type="protein sequence ID" value="MDM8266816.1"/>
    <property type="molecule type" value="Genomic_DNA"/>
</dbReference>
<protein>
    <submittedName>
        <fullName evidence="1">Uncharacterized protein</fullName>
    </submittedName>
</protein>
<proteinExistence type="predicted"/>
<accession>A0ABT7UYN3</accession>
<name>A0ABT7UYN3_9LACO</name>
<evidence type="ECO:0000313" key="1">
    <source>
        <dbReference type="EMBL" id="MDM8266816.1"/>
    </source>
</evidence>
<sequence>MQKLADFYSAQEQTNGVKVDFSDMNNRYIDVSGVAPDVKVIYVSVPVNYLSDPQPLTIKGLSSSENGPVVIVNVDLGSQANEYRSGRRPSWFTMIIKRSVQMKGIPSLTTLSGILVILRQN</sequence>
<comment type="caution">
    <text evidence="1">The sequence shown here is derived from an EMBL/GenBank/DDBJ whole genome shotgun (WGS) entry which is preliminary data.</text>
</comment>
<keyword evidence="2" id="KW-1185">Reference proteome</keyword>
<gene>
    <name evidence="1" type="ORF">QUW44_06525</name>
</gene>
<dbReference type="Proteomes" id="UP001529343">
    <property type="component" value="Unassembled WGS sequence"/>
</dbReference>
<reference evidence="2" key="1">
    <citation type="submission" date="2023-06" db="EMBL/GenBank/DDBJ databases">
        <title>Identification and characterization of horizontal gene transfer across gut microbiota members of farm animals based on homology search.</title>
        <authorList>
            <person name="Zeman M."/>
            <person name="Kubasova T."/>
            <person name="Jahodarova E."/>
            <person name="Nykrynova M."/>
            <person name="Rychlik I."/>
        </authorList>
    </citation>
    <scope>NUCLEOTIDE SEQUENCE [LARGE SCALE GENOMIC DNA]</scope>
    <source>
        <strain evidence="2">161_Gplus</strain>
    </source>
</reference>
<evidence type="ECO:0000313" key="2">
    <source>
        <dbReference type="Proteomes" id="UP001529343"/>
    </source>
</evidence>
<organism evidence="1 2">
    <name type="scientific">Limosilactobacillus pontis</name>
    <dbReference type="NCBI Taxonomy" id="35787"/>
    <lineage>
        <taxon>Bacteria</taxon>
        <taxon>Bacillati</taxon>
        <taxon>Bacillota</taxon>
        <taxon>Bacilli</taxon>
        <taxon>Lactobacillales</taxon>
        <taxon>Lactobacillaceae</taxon>
        <taxon>Limosilactobacillus</taxon>
    </lineage>
</organism>
<reference evidence="1 2" key="2">
    <citation type="submission" date="2023-06" db="EMBL/GenBank/DDBJ databases">
        <authorList>
            <person name="Zeman M."/>
            <person name="Kubasova T."/>
            <person name="Jahodarova E."/>
            <person name="Nykrynova M."/>
            <person name="Rychlik I."/>
        </authorList>
    </citation>
    <scope>NUCLEOTIDE SEQUENCE [LARGE SCALE GENOMIC DNA]</scope>
    <source>
        <strain evidence="1 2">161_Gplus</strain>
    </source>
</reference>